<protein>
    <submittedName>
        <fullName evidence="2">DUF2344 domain-containing protein</fullName>
    </submittedName>
</protein>
<reference evidence="2 3" key="1">
    <citation type="submission" date="2019-10" db="EMBL/GenBank/DDBJ databases">
        <title>Alkalibaculum tamaniensis sp.nov., a new alkaliphilic acetogen, isolated on methoxylated aromatics from a mud volcano.</title>
        <authorList>
            <person name="Khomyakova M.A."/>
            <person name="Merkel A.Y."/>
            <person name="Bonch-Osmolovskaya E.A."/>
            <person name="Slobodkin A.I."/>
        </authorList>
    </citation>
    <scope>NUCLEOTIDE SEQUENCE [LARGE SCALE GENOMIC DNA]</scope>
    <source>
        <strain evidence="2 3">M08DMB</strain>
    </source>
</reference>
<accession>A0A6A7KAR2</accession>
<dbReference type="Pfam" id="PF10105">
    <property type="entry name" value="DUF2344"/>
    <property type="match status" value="1"/>
</dbReference>
<sequence length="230" mass="25919">MTVARIKYGKGNELKYISHLDFMRAIHRMLNRAGMEVAHSQGFNPHPKVSFAMAMPVGMTSEGDYLDVEFNNSLPAQVIKRELVKHSPPGLDIIDVKVYEQPVKSISAQISQGIFNVEIALDGNVTINQIDDIIQGILDQEHIELPRKNKKGKIVLKDIRPHIKKLHVAEIKQNILKLDMVLSIGSNENLNPQMLIDYITSQNKGIKAIPFAKIHRIDMIVSENKTPMDI</sequence>
<dbReference type="NCBIfam" id="TIGR03936">
    <property type="entry name" value="sam_1_link_chp"/>
    <property type="match status" value="1"/>
</dbReference>
<feature type="domain" description="DUF2344" evidence="1">
    <location>
        <begin position="5"/>
        <end position="192"/>
    </location>
</feature>
<organism evidence="2 3">
    <name type="scientific">Alkalibaculum sporogenes</name>
    <dbReference type="NCBI Taxonomy" id="2655001"/>
    <lineage>
        <taxon>Bacteria</taxon>
        <taxon>Bacillati</taxon>
        <taxon>Bacillota</taxon>
        <taxon>Clostridia</taxon>
        <taxon>Eubacteriales</taxon>
        <taxon>Eubacteriaceae</taxon>
        <taxon>Alkalibaculum</taxon>
    </lineage>
</organism>
<dbReference type="Proteomes" id="UP000440004">
    <property type="component" value="Unassembled WGS sequence"/>
</dbReference>
<evidence type="ECO:0000259" key="1">
    <source>
        <dbReference type="Pfam" id="PF10105"/>
    </source>
</evidence>
<dbReference type="EMBL" id="WHNX01000021">
    <property type="protein sequence ID" value="MPW26600.1"/>
    <property type="molecule type" value="Genomic_DNA"/>
</dbReference>
<name>A0A6A7KAR2_9FIRM</name>
<dbReference type="InterPro" id="IPR018768">
    <property type="entry name" value="DUF2344"/>
</dbReference>
<dbReference type="RefSeq" id="WP_152805266.1">
    <property type="nucleotide sequence ID" value="NZ_WHNX01000021.1"/>
</dbReference>
<keyword evidence="3" id="KW-1185">Reference proteome</keyword>
<comment type="caution">
    <text evidence="2">The sequence shown here is derived from an EMBL/GenBank/DDBJ whole genome shotgun (WGS) entry which is preliminary data.</text>
</comment>
<evidence type="ECO:0000313" key="2">
    <source>
        <dbReference type="EMBL" id="MPW26600.1"/>
    </source>
</evidence>
<gene>
    <name evidence="2" type="ORF">GC105_12455</name>
</gene>
<proteinExistence type="predicted"/>
<evidence type="ECO:0000313" key="3">
    <source>
        <dbReference type="Proteomes" id="UP000440004"/>
    </source>
</evidence>
<dbReference type="AlphaFoldDB" id="A0A6A7KAR2"/>